<keyword evidence="2" id="KW-1185">Reference proteome</keyword>
<gene>
    <name evidence="1" type="ORF">dnl_56350</name>
</gene>
<dbReference type="AlphaFoldDB" id="A0A975BDG7"/>
<dbReference type="EMBL" id="CP061799">
    <property type="protein sequence ID" value="QTA83240.1"/>
    <property type="molecule type" value="Genomic_DNA"/>
</dbReference>
<name>A0A975BDG7_9BACT</name>
<dbReference type="RefSeq" id="WP_207689045.1">
    <property type="nucleotide sequence ID" value="NZ_CP061799.1"/>
</dbReference>
<protein>
    <submittedName>
        <fullName evidence="1">Uncharacterized protein</fullName>
    </submittedName>
</protein>
<evidence type="ECO:0000313" key="2">
    <source>
        <dbReference type="Proteomes" id="UP000663720"/>
    </source>
</evidence>
<proteinExistence type="predicted"/>
<accession>A0A975BDG7</accession>
<evidence type="ECO:0000313" key="1">
    <source>
        <dbReference type="EMBL" id="QTA83240.1"/>
    </source>
</evidence>
<reference evidence="1" key="1">
    <citation type="journal article" date="2021" name="Microb. Physiol.">
        <title>Proteogenomic Insights into the Physiology of Marine, Sulfate-Reducing, Filamentous Desulfonema limicola and Desulfonema magnum.</title>
        <authorList>
            <person name="Schnaars V."/>
            <person name="Wohlbrand L."/>
            <person name="Scheve S."/>
            <person name="Hinrichs C."/>
            <person name="Reinhardt R."/>
            <person name="Rabus R."/>
        </authorList>
    </citation>
    <scope>NUCLEOTIDE SEQUENCE</scope>
    <source>
        <strain evidence="1">5ac10</strain>
    </source>
</reference>
<organism evidence="1 2">
    <name type="scientific">Desulfonema limicola</name>
    <dbReference type="NCBI Taxonomy" id="45656"/>
    <lineage>
        <taxon>Bacteria</taxon>
        <taxon>Pseudomonadati</taxon>
        <taxon>Thermodesulfobacteriota</taxon>
        <taxon>Desulfobacteria</taxon>
        <taxon>Desulfobacterales</taxon>
        <taxon>Desulfococcaceae</taxon>
        <taxon>Desulfonema</taxon>
    </lineage>
</organism>
<dbReference type="Proteomes" id="UP000663720">
    <property type="component" value="Chromosome"/>
</dbReference>
<dbReference type="KEGG" id="dli:dnl_56350"/>
<sequence>MTKLLQEAFTIVSMNFSQKEQERFAHLIIENIGRLREFLEEEFEERSFDRAAVETLKSPKIQNMLGRAAKKYKNQRDSSIKLQ</sequence>